<sequence>HHKWTEQLRMIVSNGTPRVDNDSTRDYDNKKEKPRIDNKFLHQSSSSSNCCFNQQYDLLKIINRTIPSVSPTSCCRV</sequence>
<dbReference type="EMBL" id="HACG01030459">
    <property type="protein sequence ID" value="CEK77324.1"/>
    <property type="molecule type" value="Transcribed_RNA"/>
</dbReference>
<gene>
    <name evidence="1" type="primary">ORF104073</name>
</gene>
<protein>
    <submittedName>
        <fullName evidence="1">Uncharacterized protein</fullName>
    </submittedName>
</protein>
<feature type="non-terminal residue" evidence="1">
    <location>
        <position position="1"/>
    </location>
</feature>
<name>A0A0B7A8K8_9EUPU</name>
<accession>A0A0B7A8K8</accession>
<reference evidence="1" key="1">
    <citation type="submission" date="2014-12" db="EMBL/GenBank/DDBJ databases">
        <title>Insight into the proteome of Arion vulgaris.</title>
        <authorList>
            <person name="Aradska J."/>
            <person name="Bulat T."/>
            <person name="Smidak R."/>
            <person name="Sarate P."/>
            <person name="Gangsoo J."/>
            <person name="Sialana F."/>
            <person name="Bilban M."/>
            <person name="Lubec G."/>
        </authorList>
    </citation>
    <scope>NUCLEOTIDE SEQUENCE</scope>
    <source>
        <tissue evidence="1">Skin</tissue>
    </source>
</reference>
<dbReference type="AlphaFoldDB" id="A0A0B7A8K8"/>
<organism evidence="1">
    <name type="scientific">Arion vulgaris</name>
    <dbReference type="NCBI Taxonomy" id="1028688"/>
    <lineage>
        <taxon>Eukaryota</taxon>
        <taxon>Metazoa</taxon>
        <taxon>Spiralia</taxon>
        <taxon>Lophotrochozoa</taxon>
        <taxon>Mollusca</taxon>
        <taxon>Gastropoda</taxon>
        <taxon>Heterobranchia</taxon>
        <taxon>Euthyneura</taxon>
        <taxon>Panpulmonata</taxon>
        <taxon>Eupulmonata</taxon>
        <taxon>Stylommatophora</taxon>
        <taxon>Helicina</taxon>
        <taxon>Arionoidea</taxon>
        <taxon>Arionidae</taxon>
        <taxon>Arion</taxon>
    </lineage>
</organism>
<evidence type="ECO:0000313" key="1">
    <source>
        <dbReference type="EMBL" id="CEK77324.1"/>
    </source>
</evidence>
<proteinExistence type="predicted"/>